<keyword evidence="2" id="KW-0805">Transcription regulation</keyword>
<sequence>MDVTSQNILEYALSIYQDRTIYLHLLARSRDGNIILASDVATLTLIEKMAQVSKILRKTDTKKRLSVPIRFLSSLPPFKLGSHAVTFEATDEKGEAWTFQCSIRKTGQYPKPVLTRGWVAFVKSKKLQVGDKVRFTKRKNRATAAISYKVRAEKAIKIFGAIFGYARI</sequence>
<evidence type="ECO:0000256" key="5">
    <source>
        <dbReference type="ARBA" id="ARBA00023242"/>
    </source>
</evidence>
<dbReference type="SUPFAM" id="SSF101936">
    <property type="entry name" value="DNA-binding pseudobarrel domain"/>
    <property type="match status" value="1"/>
</dbReference>
<name>A0A8X8BYA3_POPTO</name>
<evidence type="ECO:0000313" key="7">
    <source>
        <dbReference type="EMBL" id="KAG6735769.1"/>
    </source>
</evidence>
<feature type="domain" description="TF-B3" evidence="6">
    <location>
        <begin position="50"/>
        <end position="154"/>
    </location>
</feature>
<dbReference type="EMBL" id="JAAWWB010001736">
    <property type="protein sequence ID" value="KAG6735769.1"/>
    <property type="molecule type" value="Genomic_DNA"/>
</dbReference>
<evidence type="ECO:0000259" key="6">
    <source>
        <dbReference type="PROSITE" id="PS50863"/>
    </source>
</evidence>
<dbReference type="SMART" id="SM01019">
    <property type="entry name" value="B3"/>
    <property type="match status" value="1"/>
</dbReference>
<dbReference type="InterPro" id="IPR003340">
    <property type="entry name" value="B3_DNA-bd"/>
</dbReference>
<keyword evidence="4" id="KW-0804">Transcription</keyword>
<dbReference type="GO" id="GO:0005634">
    <property type="term" value="C:nucleus"/>
    <property type="evidence" value="ECO:0007669"/>
    <property type="project" value="UniProtKB-SubCell"/>
</dbReference>
<comment type="subcellular location">
    <subcellularLocation>
        <location evidence="1">Nucleus</location>
    </subcellularLocation>
</comment>
<dbReference type="GO" id="GO:0003677">
    <property type="term" value="F:DNA binding"/>
    <property type="evidence" value="ECO:0007669"/>
    <property type="project" value="UniProtKB-KW"/>
</dbReference>
<dbReference type="OrthoDB" id="954231at2759"/>
<evidence type="ECO:0000313" key="8">
    <source>
        <dbReference type="Proteomes" id="UP000886885"/>
    </source>
</evidence>
<dbReference type="GO" id="GO:0003700">
    <property type="term" value="F:DNA-binding transcription factor activity"/>
    <property type="evidence" value="ECO:0007669"/>
    <property type="project" value="InterPro"/>
</dbReference>
<dbReference type="InterPro" id="IPR015300">
    <property type="entry name" value="DNA-bd_pseudobarrel_sf"/>
</dbReference>
<accession>A0A8X8BYA3</accession>
<protein>
    <recommendedName>
        <fullName evidence="6">TF-B3 domain-containing protein</fullName>
    </recommendedName>
</protein>
<reference evidence="7" key="1">
    <citation type="journal article" date="2020" name="bioRxiv">
        <title>Hybrid origin of Populus tomentosa Carr. identified through genome sequencing and phylogenomic analysis.</title>
        <authorList>
            <person name="An X."/>
            <person name="Gao K."/>
            <person name="Chen Z."/>
            <person name="Li J."/>
            <person name="Yang X."/>
            <person name="Yang X."/>
            <person name="Zhou J."/>
            <person name="Guo T."/>
            <person name="Zhao T."/>
            <person name="Huang S."/>
            <person name="Miao D."/>
            <person name="Khan W.U."/>
            <person name="Rao P."/>
            <person name="Ye M."/>
            <person name="Lei B."/>
            <person name="Liao W."/>
            <person name="Wang J."/>
            <person name="Ji L."/>
            <person name="Li Y."/>
            <person name="Guo B."/>
            <person name="Mustafa N.S."/>
            <person name="Li S."/>
            <person name="Yun Q."/>
            <person name="Keller S.R."/>
            <person name="Mao J."/>
            <person name="Zhang R."/>
            <person name="Strauss S.H."/>
        </authorList>
    </citation>
    <scope>NUCLEOTIDE SEQUENCE</scope>
    <source>
        <strain evidence="7">GM15</strain>
        <tissue evidence="7">Leaf</tissue>
    </source>
</reference>
<evidence type="ECO:0000256" key="3">
    <source>
        <dbReference type="ARBA" id="ARBA00023125"/>
    </source>
</evidence>
<dbReference type="CDD" id="cd10017">
    <property type="entry name" value="B3_DNA"/>
    <property type="match status" value="1"/>
</dbReference>
<comment type="caution">
    <text evidence="7">The sequence shown here is derived from an EMBL/GenBank/DDBJ whole genome shotgun (WGS) entry which is preliminary data.</text>
</comment>
<dbReference type="PANTHER" id="PTHR31140:SF145">
    <property type="entry name" value="TF-B3 DOMAIN-CONTAINING PROTEIN"/>
    <property type="match status" value="1"/>
</dbReference>
<dbReference type="Pfam" id="PF02362">
    <property type="entry name" value="B3"/>
    <property type="match status" value="1"/>
</dbReference>
<dbReference type="Proteomes" id="UP000886885">
    <property type="component" value="Unassembled WGS sequence"/>
</dbReference>
<proteinExistence type="predicted"/>
<gene>
    <name evidence="7" type="ORF">POTOM_061566</name>
</gene>
<evidence type="ECO:0000256" key="4">
    <source>
        <dbReference type="ARBA" id="ARBA00023163"/>
    </source>
</evidence>
<dbReference type="Gene3D" id="2.40.330.10">
    <property type="entry name" value="DNA-binding pseudobarrel domain"/>
    <property type="match status" value="1"/>
</dbReference>
<keyword evidence="8" id="KW-1185">Reference proteome</keyword>
<dbReference type="InterPro" id="IPR044800">
    <property type="entry name" value="LEC2-like"/>
</dbReference>
<organism evidence="7 8">
    <name type="scientific">Populus tomentosa</name>
    <name type="common">Chinese white poplar</name>
    <dbReference type="NCBI Taxonomy" id="118781"/>
    <lineage>
        <taxon>Eukaryota</taxon>
        <taxon>Viridiplantae</taxon>
        <taxon>Streptophyta</taxon>
        <taxon>Embryophyta</taxon>
        <taxon>Tracheophyta</taxon>
        <taxon>Spermatophyta</taxon>
        <taxon>Magnoliopsida</taxon>
        <taxon>eudicotyledons</taxon>
        <taxon>Gunneridae</taxon>
        <taxon>Pentapetalae</taxon>
        <taxon>rosids</taxon>
        <taxon>fabids</taxon>
        <taxon>Malpighiales</taxon>
        <taxon>Salicaceae</taxon>
        <taxon>Saliceae</taxon>
        <taxon>Populus</taxon>
    </lineage>
</organism>
<keyword evidence="5" id="KW-0539">Nucleus</keyword>
<evidence type="ECO:0000256" key="2">
    <source>
        <dbReference type="ARBA" id="ARBA00023015"/>
    </source>
</evidence>
<evidence type="ECO:0000256" key="1">
    <source>
        <dbReference type="ARBA" id="ARBA00004123"/>
    </source>
</evidence>
<keyword evidence="3" id="KW-0238">DNA-binding</keyword>
<dbReference type="PANTHER" id="PTHR31140">
    <property type="entry name" value="B3 DOMAIN-CONTAINING TRANSCRIPTION FACTOR ABI3"/>
    <property type="match status" value="1"/>
</dbReference>
<dbReference type="PROSITE" id="PS50863">
    <property type="entry name" value="B3"/>
    <property type="match status" value="1"/>
</dbReference>
<dbReference type="AlphaFoldDB" id="A0A8X8BYA3"/>